<dbReference type="Gene3D" id="3.90.1200.10">
    <property type="match status" value="1"/>
</dbReference>
<gene>
    <name evidence="2" type="ORF">Aiant_50510</name>
</gene>
<proteinExistence type="predicted"/>
<dbReference type="SUPFAM" id="SSF56112">
    <property type="entry name" value="Protein kinase-like (PK-like)"/>
    <property type="match status" value="1"/>
</dbReference>
<evidence type="ECO:0000313" key="2">
    <source>
        <dbReference type="EMBL" id="BCJ44394.1"/>
    </source>
</evidence>
<dbReference type="Gene3D" id="3.30.200.20">
    <property type="entry name" value="Phosphorylase Kinase, domain 1"/>
    <property type="match status" value="1"/>
</dbReference>
<dbReference type="InterPro" id="IPR002575">
    <property type="entry name" value="Aminoglycoside_PTrfase"/>
</dbReference>
<keyword evidence="3" id="KW-1185">Reference proteome</keyword>
<reference evidence="2 3" key="1">
    <citation type="submission" date="2020-08" db="EMBL/GenBank/DDBJ databases">
        <title>Whole genome shotgun sequence of Actinoplanes ianthinogenes NBRC 13996.</title>
        <authorList>
            <person name="Komaki H."/>
            <person name="Tamura T."/>
        </authorList>
    </citation>
    <scope>NUCLEOTIDE SEQUENCE [LARGE SCALE GENOMIC DNA]</scope>
    <source>
        <strain evidence="2 3">NBRC 13996</strain>
    </source>
</reference>
<dbReference type="EMBL" id="AP023356">
    <property type="protein sequence ID" value="BCJ44394.1"/>
    <property type="molecule type" value="Genomic_DNA"/>
</dbReference>
<dbReference type="Proteomes" id="UP000676967">
    <property type="component" value="Chromosome"/>
</dbReference>
<dbReference type="InterPro" id="IPR011009">
    <property type="entry name" value="Kinase-like_dom_sf"/>
</dbReference>
<dbReference type="PANTHER" id="PTHR21310">
    <property type="entry name" value="AMINOGLYCOSIDE PHOSPHOTRANSFERASE-RELATED-RELATED"/>
    <property type="match status" value="1"/>
</dbReference>
<accession>A0ABN6CIJ3</accession>
<sequence>MRAGRMFSLSWLTGRMRIAEMQGIAEALGSKIVTTSVLAGGFSHETCLLTLAEGRVVARFGGTDPVIEAGVMAAARRHVPVPDVVLVVPAGDELGRPAMVIEYVDGLVLSGVLDRGDLGRSELAELGAEVGAAVAGVAAVTFDRRGFFADGGLTVKEEQPWSRQLAEVAESCMAAVPESRLDGVTRRDWVRLCEVSAPLLATVDGHTRLVHADVNPKNVLVSRAGGGWRVAALLDWEFSYSGCPYGDAANMLRFGADYPAGFLDGFRAGFAAHQPADLPLVEGWAHLGRVLDMFALSDLVTRPVGHVVADQAAEQIRLWVRQGVPDQP</sequence>
<evidence type="ECO:0000313" key="3">
    <source>
        <dbReference type="Proteomes" id="UP000676967"/>
    </source>
</evidence>
<feature type="domain" description="Aminoglycoside phosphotransferase" evidence="1">
    <location>
        <begin position="36"/>
        <end position="271"/>
    </location>
</feature>
<name>A0ABN6CIJ3_9ACTN</name>
<evidence type="ECO:0000259" key="1">
    <source>
        <dbReference type="Pfam" id="PF01636"/>
    </source>
</evidence>
<organism evidence="2 3">
    <name type="scientific">Actinoplanes ianthinogenes</name>
    <dbReference type="NCBI Taxonomy" id="122358"/>
    <lineage>
        <taxon>Bacteria</taxon>
        <taxon>Bacillati</taxon>
        <taxon>Actinomycetota</taxon>
        <taxon>Actinomycetes</taxon>
        <taxon>Micromonosporales</taxon>
        <taxon>Micromonosporaceae</taxon>
        <taxon>Actinoplanes</taxon>
    </lineage>
</organism>
<dbReference type="Pfam" id="PF01636">
    <property type="entry name" value="APH"/>
    <property type="match status" value="1"/>
</dbReference>
<protein>
    <recommendedName>
        <fullName evidence="1">Aminoglycoside phosphotransferase domain-containing protein</fullName>
    </recommendedName>
</protein>
<dbReference type="InterPro" id="IPR051678">
    <property type="entry name" value="AGP_Transferase"/>
</dbReference>